<name>A0A645CX63_9ZZZZ</name>
<dbReference type="PANTHER" id="PTHR43591">
    <property type="entry name" value="METHYLTRANSFERASE"/>
    <property type="match status" value="1"/>
</dbReference>
<keyword evidence="2" id="KW-0808">Transferase</keyword>
<feature type="domain" description="Methyltransferase type 11" evidence="1">
    <location>
        <begin position="2"/>
        <end position="96"/>
    </location>
</feature>
<dbReference type="InterPro" id="IPR029063">
    <property type="entry name" value="SAM-dependent_MTases_sf"/>
</dbReference>
<dbReference type="GO" id="GO:0102082">
    <property type="term" value="F:demethylrebeccamycin--D-glucose O-methyltransferase activity"/>
    <property type="evidence" value="ECO:0007669"/>
    <property type="project" value="UniProtKB-EC"/>
</dbReference>
<proteinExistence type="predicted"/>
<dbReference type="Gene3D" id="3.40.50.150">
    <property type="entry name" value="Vaccinia Virus protein VP39"/>
    <property type="match status" value="1"/>
</dbReference>
<keyword evidence="2" id="KW-0489">Methyltransferase</keyword>
<reference evidence="2" key="1">
    <citation type="submission" date="2019-08" db="EMBL/GenBank/DDBJ databases">
        <authorList>
            <person name="Kucharzyk K."/>
            <person name="Murdoch R.W."/>
            <person name="Higgins S."/>
            <person name="Loffler F."/>
        </authorList>
    </citation>
    <scope>NUCLEOTIDE SEQUENCE</scope>
</reference>
<dbReference type="InterPro" id="IPR013216">
    <property type="entry name" value="Methyltransf_11"/>
</dbReference>
<accession>A0A645CX63</accession>
<organism evidence="2">
    <name type="scientific">bioreactor metagenome</name>
    <dbReference type="NCBI Taxonomy" id="1076179"/>
    <lineage>
        <taxon>unclassified sequences</taxon>
        <taxon>metagenomes</taxon>
        <taxon>ecological metagenomes</taxon>
    </lineage>
</organism>
<evidence type="ECO:0000313" key="2">
    <source>
        <dbReference type="EMBL" id="MPM81438.1"/>
    </source>
</evidence>
<evidence type="ECO:0000259" key="1">
    <source>
        <dbReference type="Pfam" id="PF08241"/>
    </source>
</evidence>
<dbReference type="SUPFAM" id="SSF53335">
    <property type="entry name" value="S-adenosyl-L-methionine-dependent methyltransferases"/>
    <property type="match status" value="1"/>
</dbReference>
<dbReference type="PANTHER" id="PTHR43591:SF24">
    <property type="entry name" value="2-METHOXY-6-POLYPRENYL-1,4-BENZOQUINOL METHYLASE, MITOCHONDRIAL"/>
    <property type="match status" value="1"/>
</dbReference>
<dbReference type="Pfam" id="PF08241">
    <property type="entry name" value="Methyltransf_11"/>
    <property type="match status" value="1"/>
</dbReference>
<dbReference type="EC" id="2.1.1.164" evidence="2"/>
<dbReference type="EMBL" id="VSSQ01030783">
    <property type="protein sequence ID" value="MPM81438.1"/>
    <property type="molecule type" value="Genomic_DNA"/>
</dbReference>
<gene>
    <name evidence="2" type="primary">rebM</name>
    <name evidence="2" type="ORF">SDC9_128491</name>
</gene>
<sequence>MLELGCGLGEASVYLATQGANCIASDCSPGMLEAVRKLAAINRVEVETAVVDAENIPYPDATFDIVYAGNVLHHLPDRARCLAEIRRVLKDGGQFCVWEPLRHNPVINVYRKLASQVRTEDEMPLHINVLKEFRRQFRKVDSDTCWLATLWIFLRFYLIERVDPNQERYWKKIISEEARLRPAFNRLEKCDRLLKKIPGMKRFAWNVVAVCEK</sequence>
<dbReference type="GO" id="GO:0032259">
    <property type="term" value="P:methylation"/>
    <property type="evidence" value="ECO:0007669"/>
    <property type="project" value="UniProtKB-KW"/>
</dbReference>
<protein>
    <submittedName>
        <fullName evidence="2">Demethylrebeccamycin-D-glucose O-methyltransferase</fullName>
        <ecNumber evidence="2">2.1.1.164</ecNumber>
    </submittedName>
</protein>
<dbReference type="AlphaFoldDB" id="A0A645CX63"/>
<comment type="caution">
    <text evidence="2">The sequence shown here is derived from an EMBL/GenBank/DDBJ whole genome shotgun (WGS) entry which is preliminary data.</text>
</comment>
<dbReference type="GO" id="GO:0008757">
    <property type="term" value="F:S-adenosylmethionine-dependent methyltransferase activity"/>
    <property type="evidence" value="ECO:0007669"/>
    <property type="project" value="InterPro"/>
</dbReference>
<dbReference type="CDD" id="cd02440">
    <property type="entry name" value="AdoMet_MTases"/>
    <property type="match status" value="1"/>
</dbReference>